<evidence type="ECO:0000256" key="1">
    <source>
        <dbReference type="SAM" id="MobiDB-lite"/>
    </source>
</evidence>
<keyword evidence="3" id="KW-1185">Reference proteome</keyword>
<evidence type="ECO:0000313" key="2">
    <source>
        <dbReference type="EMBL" id="MFB2834936.1"/>
    </source>
</evidence>
<protein>
    <submittedName>
        <fullName evidence="2">Uncharacterized protein</fullName>
    </submittedName>
</protein>
<name>A0ABV4WIN2_9CYAN</name>
<feature type="region of interest" description="Disordered" evidence="1">
    <location>
        <begin position="60"/>
        <end position="81"/>
    </location>
</feature>
<dbReference type="RefSeq" id="WP_413277364.1">
    <property type="nucleotide sequence ID" value="NZ_JBHFNT010000075.1"/>
</dbReference>
<dbReference type="EMBL" id="JBHFNT010000075">
    <property type="protein sequence ID" value="MFB2834936.1"/>
    <property type="molecule type" value="Genomic_DNA"/>
</dbReference>
<accession>A0ABV4WIN2</accession>
<organism evidence="2 3">
    <name type="scientific">Floridaenema evergladense BLCC-F167</name>
    <dbReference type="NCBI Taxonomy" id="3153639"/>
    <lineage>
        <taxon>Bacteria</taxon>
        <taxon>Bacillati</taxon>
        <taxon>Cyanobacteriota</taxon>
        <taxon>Cyanophyceae</taxon>
        <taxon>Oscillatoriophycideae</taxon>
        <taxon>Aerosakkonematales</taxon>
        <taxon>Aerosakkonemataceae</taxon>
        <taxon>Floridanema</taxon>
        <taxon>Floridanema evergladense</taxon>
    </lineage>
</organism>
<gene>
    <name evidence="2" type="ORF">ACE1CA_10425</name>
</gene>
<proteinExistence type="predicted"/>
<evidence type="ECO:0000313" key="3">
    <source>
        <dbReference type="Proteomes" id="UP001576780"/>
    </source>
</evidence>
<sequence>MQSIKLRSHVGSDGILQLQVPIGHADKDIEVIVIYQAVEADSAKTPEELGWLPGFFEHTAGSIPDLERPPQEELQQREALE</sequence>
<dbReference type="Proteomes" id="UP001576780">
    <property type="component" value="Unassembled WGS sequence"/>
</dbReference>
<reference evidence="2 3" key="1">
    <citation type="submission" date="2024-09" db="EMBL/GenBank/DDBJ databases">
        <title>Floridaenema gen nov. (Aerosakkonemataceae, Aerosakkonematales ord. nov., Cyanobacteria) from benthic tropical and subtropical fresh waters, with the description of four new species.</title>
        <authorList>
            <person name="Moretto J.A."/>
            <person name="Berthold D.E."/>
            <person name="Lefler F.W."/>
            <person name="Huang I.-S."/>
            <person name="Laughinghouse H. IV."/>
        </authorList>
    </citation>
    <scope>NUCLEOTIDE SEQUENCE [LARGE SCALE GENOMIC DNA]</scope>
    <source>
        <strain evidence="2 3">BLCC-F167</strain>
    </source>
</reference>
<comment type="caution">
    <text evidence="2">The sequence shown here is derived from an EMBL/GenBank/DDBJ whole genome shotgun (WGS) entry which is preliminary data.</text>
</comment>
<feature type="compositionally biased region" description="Basic and acidic residues" evidence="1">
    <location>
        <begin position="65"/>
        <end position="81"/>
    </location>
</feature>